<dbReference type="EMBL" id="AM235768">
    <property type="protein sequence ID" value="CAM96154.1"/>
    <property type="molecule type" value="Genomic_DNA"/>
</dbReference>
<dbReference type="Proteomes" id="UP000002332">
    <property type="component" value="Plasmid pQBR103"/>
</dbReference>
<reference evidence="1 2" key="1">
    <citation type="journal article" date="2007" name="ISME J.">
        <title>Sequence-based analysis of pQBR103; a representative of a unique, transfer-proficient mega plasmid resident in the microbial community of sugar beet.</title>
        <authorList>
            <person name="Tett A."/>
            <person name="Spiers A.J."/>
            <person name="Crossman L.C."/>
            <person name="Ager D."/>
            <person name="Ciric L."/>
            <person name="Dow J.M."/>
            <person name="Fry J.C."/>
            <person name="Harris D."/>
            <person name="Lilley A."/>
            <person name="Oliver A."/>
            <person name="Parkhill J."/>
            <person name="Quail M.A."/>
            <person name="Rainey P.B."/>
            <person name="Saunders N.J."/>
            <person name="Seeger K."/>
            <person name="Snyder L.A.S."/>
            <person name="Squares R."/>
            <person name="Thomas C.M."/>
            <person name="Turner S.L."/>
            <person name="Zhang X.-X."/>
            <person name="Field D."/>
            <person name="Bailey M.J."/>
        </authorList>
    </citation>
    <scope>NUCLEOTIDE SEQUENCE [LARGE SCALE GENOMIC DNA]</scope>
    <source>
        <strain evidence="1 2">SBW25</strain>
    </source>
</reference>
<protein>
    <submittedName>
        <fullName evidence="1">Uncharacterized protein</fullName>
    </submittedName>
</protein>
<organism evidence="1 2">
    <name type="scientific">Pseudomonas fluorescens (strain SBW25)</name>
    <dbReference type="NCBI Taxonomy" id="216595"/>
    <lineage>
        <taxon>Bacteria</taxon>
        <taxon>Pseudomonadati</taxon>
        <taxon>Pseudomonadota</taxon>
        <taxon>Gammaproteobacteria</taxon>
        <taxon>Pseudomonadales</taxon>
        <taxon>Pseudomonadaceae</taxon>
        <taxon>Pseudomonas</taxon>
    </lineage>
</organism>
<evidence type="ECO:0000313" key="1">
    <source>
        <dbReference type="EMBL" id="CAM96154.1"/>
    </source>
</evidence>
<name>A4V7N1_PSEFS</name>
<dbReference type="PATRIC" id="fig|216595.4.peg.77"/>
<geneLocation type="plasmid" evidence="1 2">
    <name>pQBR103</name>
</geneLocation>
<keyword evidence="1" id="KW-0614">Plasmid</keyword>
<sequence length="190" mass="21101">MRRLGPCFGFDCSVGAVTLNQMNCPTTECEMALPDYSTVSILSYSPIAGVRRATGVPVGLLKDADERNAVFSADAAQLTSLTKQVDPKLRLTFGLWAMDKAPSPDLRDRIPLEVMIVHYVRSLPTWSMLSKAPALNIITLDWPVGDSYELRTFLIGGDAPMPPEQLRYFYEQQKGLYRPEVADLMPEVSD</sequence>
<dbReference type="AlphaFoldDB" id="A4V7N1"/>
<gene>
    <name evidence="1" type="ordered locus">pQBR0122</name>
</gene>
<proteinExistence type="predicted"/>
<accession>A4V7N1</accession>
<evidence type="ECO:0000313" key="2">
    <source>
        <dbReference type="Proteomes" id="UP000002332"/>
    </source>
</evidence>